<name>A0AAU7JGR4_9HYPH</name>
<dbReference type="PIRSF" id="PIRSF006247">
    <property type="entry name" value="TrkH"/>
    <property type="match status" value="1"/>
</dbReference>
<dbReference type="GO" id="GO:0046872">
    <property type="term" value="F:metal ion binding"/>
    <property type="evidence" value="ECO:0007669"/>
    <property type="project" value="UniProtKB-KW"/>
</dbReference>
<feature type="transmembrane region" description="Helical" evidence="12">
    <location>
        <begin position="272"/>
        <end position="292"/>
    </location>
</feature>
<dbReference type="PANTHER" id="PTHR32024">
    <property type="entry name" value="TRK SYSTEM POTASSIUM UPTAKE PROTEIN TRKG-RELATED"/>
    <property type="match status" value="1"/>
</dbReference>
<evidence type="ECO:0000256" key="11">
    <source>
        <dbReference type="PIRSR" id="PIRSR006247-1"/>
    </source>
</evidence>
<evidence type="ECO:0000256" key="12">
    <source>
        <dbReference type="SAM" id="Phobius"/>
    </source>
</evidence>
<gene>
    <name evidence="13" type="ORF">ABEG18_01485</name>
</gene>
<feature type="transmembrane region" description="Helical" evidence="12">
    <location>
        <begin position="391"/>
        <end position="412"/>
    </location>
</feature>
<protein>
    <recommendedName>
        <fullName evidence="10">Trk system potassium uptake protein</fullName>
    </recommendedName>
</protein>
<feature type="transmembrane region" description="Helical" evidence="12">
    <location>
        <begin position="38"/>
        <end position="59"/>
    </location>
</feature>
<keyword evidence="11" id="KW-0479">Metal-binding</keyword>
<feature type="transmembrane region" description="Helical" evidence="12">
    <location>
        <begin position="239"/>
        <end position="260"/>
    </location>
</feature>
<keyword evidence="8 10" id="KW-0406">Ion transport</keyword>
<feature type="binding site" evidence="11">
    <location>
        <position position="316"/>
    </location>
    <ligand>
        <name>K(+)</name>
        <dbReference type="ChEBI" id="CHEBI:29103"/>
    </ligand>
</feature>
<dbReference type="AlphaFoldDB" id="A0AAU7JGR4"/>
<comment type="similarity">
    <text evidence="10">Belongs to the TrkH potassium transport family.</text>
</comment>
<dbReference type="InterPro" id="IPR004772">
    <property type="entry name" value="TrkH"/>
</dbReference>
<evidence type="ECO:0000256" key="2">
    <source>
        <dbReference type="ARBA" id="ARBA00022448"/>
    </source>
</evidence>
<keyword evidence="5 12" id="KW-0812">Transmembrane</keyword>
<dbReference type="PANTHER" id="PTHR32024:SF3">
    <property type="entry name" value="TRK SYSTEM POTASSIUM UPTAKE PROTEIN"/>
    <property type="match status" value="1"/>
</dbReference>
<reference evidence="13" key="1">
    <citation type="submission" date="2024-05" db="EMBL/GenBank/DDBJ databases">
        <authorList>
            <person name="Kim S."/>
            <person name="Heo J."/>
            <person name="Choi H."/>
            <person name="Choi Y."/>
            <person name="Kwon S.-W."/>
            <person name="Kim Y."/>
        </authorList>
    </citation>
    <scope>NUCLEOTIDE SEQUENCE</scope>
    <source>
        <strain evidence="13">KACC 23698</strain>
    </source>
</reference>
<accession>A0AAU7JGR4</accession>
<keyword evidence="3 10" id="KW-1003">Cell membrane</keyword>
<comment type="subcellular location">
    <subcellularLocation>
        <location evidence="10">Cell inner membrane</location>
        <topology evidence="10">Multi-pass membrane protein</topology>
    </subcellularLocation>
    <subcellularLocation>
        <location evidence="1">Cell membrane</location>
        <topology evidence="1">Multi-pass membrane protein</topology>
    </subcellularLocation>
</comment>
<feature type="transmembrane region" description="Helical" evidence="12">
    <location>
        <begin position="455"/>
        <end position="477"/>
    </location>
</feature>
<dbReference type="GO" id="GO:0015379">
    <property type="term" value="F:potassium:chloride symporter activity"/>
    <property type="evidence" value="ECO:0007669"/>
    <property type="project" value="InterPro"/>
</dbReference>
<feature type="transmembrane region" description="Helical" evidence="12">
    <location>
        <begin position="71"/>
        <end position="92"/>
    </location>
</feature>
<keyword evidence="7 12" id="KW-1133">Transmembrane helix</keyword>
<evidence type="ECO:0000256" key="4">
    <source>
        <dbReference type="ARBA" id="ARBA00022538"/>
    </source>
</evidence>
<evidence type="ECO:0000256" key="3">
    <source>
        <dbReference type="ARBA" id="ARBA00022475"/>
    </source>
</evidence>
<keyword evidence="4 10" id="KW-0633">Potassium transport</keyword>
<comment type="function">
    <text evidence="10">Low-affinity potassium transport system. Interacts with Trk system potassium uptake protein TrkA.</text>
</comment>
<keyword evidence="9 10" id="KW-0472">Membrane</keyword>
<feature type="transmembrane region" description="Helical" evidence="12">
    <location>
        <begin position="138"/>
        <end position="164"/>
    </location>
</feature>
<dbReference type="GO" id="GO:0005886">
    <property type="term" value="C:plasma membrane"/>
    <property type="evidence" value="ECO:0007669"/>
    <property type="project" value="UniProtKB-SubCell"/>
</dbReference>
<feature type="transmembrane region" description="Helical" evidence="12">
    <location>
        <begin position="185"/>
        <end position="207"/>
    </location>
</feature>
<feature type="binding site" evidence="11">
    <location>
        <position position="220"/>
    </location>
    <ligand>
        <name>K(+)</name>
        <dbReference type="ChEBI" id="CHEBI:29103"/>
    </ligand>
</feature>
<dbReference type="InterPro" id="IPR003445">
    <property type="entry name" value="Cat_transpt"/>
</dbReference>
<evidence type="ECO:0000313" key="13">
    <source>
        <dbReference type="EMBL" id="XBO39488.1"/>
    </source>
</evidence>
<sequence length="483" mass="49339">MIDLRAVAYPVALLLTLLGALMGAPAAADLAAGQEGWRVFALAGGLTIFAGAALALATRETPARSFRVREAFLFVTMAWLVLALFAATPFWLGETALTYPAALFEAMSGLTTSGGTAIRGLDGLSAGPLLWRAMLNGLGGAGALMLGVVILPALQVGGAQVVRVEAAPRRELLYPRARTMAGRTLAAYAGLIAACAACYGLSGMSAFDAVAHALATVSTGGFSTHDASIGHFHSAGVEWTAILFMIAGALPLAVFVRALRGDGVAPWRSHEIRAFGAIGLSAAALLALSLAASGEAPGPGLLREGLFAAVSTLTTTGFRVSDGAAWSPFAQAVLFALLFVGGCGGSTAGGLKLFRILILGQTVKQALRRIRLPHSVTPLTFEGAPVDNGTALAVVSFLIAYVAAFWAAALALNLTGLELGASLSAAAALLSNTGPGFGPQLGQGVASAGLPTATYGVMVATMLLGRLEIFTLFVLFIPRFWRG</sequence>
<evidence type="ECO:0000256" key="10">
    <source>
        <dbReference type="PIRNR" id="PIRNR006247"/>
    </source>
</evidence>
<keyword evidence="10" id="KW-0997">Cell inner membrane</keyword>
<feature type="binding site" evidence="11">
    <location>
        <position position="315"/>
    </location>
    <ligand>
        <name>K(+)</name>
        <dbReference type="ChEBI" id="CHEBI:29103"/>
    </ligand>
</feature>
<evidence type="ECO:0000256" key="7">
    <source>
        <dbReference type="ARBA" id="ARBA00022989"/>
    </source>
</evidence>
<feature type="binding site" evidence="11">
    <location>
        <position position="112"/>
    </location>
    <ligand>
        <name>K(+)</name>
        <dbReference type="ChEBI" id="CHEBI:29103"/>
    </ligand>
</feature>
<dbReference type="Pfam" id="PF02386">
    <property type="entry name" value="TrkH"/>
    <property type="match status" value="1"/>
</dbReference>
<proteinExistence type="inferred from homology"/>
<evidence type="ECO:0000256" key="9">
    <source>
        <dbReference type="ARBA" id="ARBA00023136"/>
    </source>
</evidence>
<evidence type="ECO:0000256" key="5">
    <source>
        <dbReference type="ARBA" id="ARBA00022692"/>
    </source>
</evidence>
<organism evidence="13">
    <name type="scientific">Alsobacter sp. KACC 23698</name>
    <dbReference type="NCBI Taxonomy" id="3149229"/>
    <lineage>
        <taxon>Bacteria</taxon>
        <taxon>Pseudomonadati</taxon>
        <taxon>Pseudomonadota</taxon>
        <taxon>Alphaproteobacteria</taxon>
        <taxon>Hyphomicrobiales</taxon>
        <taxon>Alsobacteraceae</taxon>
        <taxon>Alsobacter</taxon>
    </lineage>
</organism>
<evidence type="ECO:0000256" key="1">
    <source>
        <dbReference type="ARBA" id="ARBA00004651"/>
    </source>
</evidence>
<feature type="transmembrane region" description="Helical" evidence="12">
    <location>
        <begin position="329"/>
        <end position="354"/>
    </location>
</feature>
<evidence type="ECO:0000256" key="6">
    <source>
        <dbReference type="ARBA" id="ARBA00022958"/>
    </source>
</evidence>
<feature type="binding site" evidence="11">
    <location>
        <position position="432"/>
    </location>
    <ligand>
        <name>K(+)</name>
        <dbReference type="ChEBI" id="CHEBI:29103"/>
    </ligand>
</feature>
<evidence type="ECO:0000256" key="8">
    <source>
        <dbReference type="ARBA" id="ARBA00023065"/>
    </source>
</evidence>
<keyword evidence="2 10" id="KW-0813">Transport</keyword>
<dbReference type="RefSeq" id="WP_406856332.1">
    <property type="nucleotide sequence ID" value="NZ_CP157484.1"/>
</dbReference>
<dbReference type="EMBL" id="CP157484">
    <property type="protein sequence ID" value="XBO39488.1"/>
    <property type="molecule type" value="Genomic_DNA"/>
</dbReference>
<keyword evidence="6 10" id="KW-0630">Potassium</keyword>